<dbReference type="STRING" id="578462.A0A0L0SJI5"/>
<evidence type="ECO:0000256" key="1">
    <source>
        <dbReference type="ARBA" id="ARBA00002123"/>
    </source>
</evidence>
<protein>
    <recommendedName>
        <fullName evidence="7">Mitochondrial-processing peptidase subunit alpha</fullName>
    </recommendedName>
</protein>
<dbReference type="Proteomes" id="UP000054350">
    <property type="component" value="Unassembled WGS sequence"/>
</dbReference>
<evidence type="ECO:0000256" key="2">
    <source>
        <dbReference type="ARBA" id="ARBA00007261"/>
    </source>
</evidence>
<dbReference type="PANTHER" id="PTHR11851">
    <property type="entry name" value="METALLOPROTEASE"/>
    <property type="match status" value="1"/>
</dbReference>
<dbReference type="Pfam" id="PF00675">
    <property type="entry name" value="Peptidase_M16"/>
    <property type="match status" value="1"/>
</dbReference>
<dbReference type="VEuPathDB" id="FungiDB:AMAG_07852"/>
<accession>A0A0L0SJI5</accession>
<feature type="domain" description="Peptidase M16 C-terminal" evidence="4">
    <location>
        <begin position="178"/>
        <end position="370"/>
    </location>
</feature>
<dbReference type="EMBL" id="GG745340">
    <property type="protein sequence ID" value="KNE62658.1"/>
    <property type="molecule type" value="Genomic_DNA"/>
</dbReference>
<comment type="function">
    <text evidence="1">Substrate recognition and binding subunit of the essential mitochondrial processing protease (MPP), which cleaves the mitochondrial sequence off newly imported precursors proteins.</text>
</comment>
<keyword evidence="6" id="KW-1185">Reference proteome</keyword>
<dbReference type="InterPro" id="IPR007863">
    <property type="entry name" value="Peptidase_M16_C"/>
</dbReference>
<dbReference type="AlphaFoldDB" id="A0A0L0SJI5"/>
<evidence type="ECO:0008006" key="7">
    <source>
        <dbReference type="Google" id="ProtNLM"/>
    </source>
</evidence>
<organism evidence="5 6">
    <name type="scientific">Allomyces macrogynus (strain ATCC 38327)</name>
    <name type="common">Allomyces javanicus var. macrogynus</name>
    <dbReference type="NCBI Taxonomy" id="578462"/>
    <lineage>
        <taxon>Eukaryota</taxon>
        <taxon>Fungi</taxon>
        <taxon>Fungi incertae sedis</taxon>
        <taxon>Blastocladiomycota</taxon>
        <taxon>Blastocladiomycetes</taxon>
        <taxon>Blastocladiales</taxon>
        <taxon>Blastocladiaceae</taxon>
        <taxon>Allomyces</taxon>
    </lineage>
</organism>
<evidence type="ECO:0000313" key="6">
    <source>
        <dbReference type="Proteomes" id="UP000054350"/>
    </source>
</evidence>
<dbReference type="eggNOG" id="KOG2067">
    <property type="taxonomic scope" value="Eukaryota"/>
</dbReference>
<dbReference type="PANTHER" id="PTHR11851:SF49">
    <property type="entry name" value="MITOCHONDRIAL-PROCESSING PEPTIDASE SUBUNIT ALPHA"/>
    <property type="match status" value="1"/>
</dbReference>
<sequence length="466" mass="50680">MSPVASLTRAAKTQITRLANGLRVATPAVAPSHFAAVGVYVDAGPRDELPIDRGVSHFLSGLAFKSAGDISEPEMTSTISKLGGNIFCTATREAIMYQGAVLHHEVPTAMNLLAHTVLRPNITPDEVQHVRESILFELHHMAARPESYLVEMLHAVAYGGQGLGNSVLADSDSAEAMNAAKIGRFRDRLYTADKMVVAGVGLPHERLVELAEEYFGAAPPAPATPIKRDPAVYVGGSSQLVVPKPPPTHLNPTPPLTHVYAAFPSHGYTHDDMFPLSTLQLLMGGGGSFSAGGPGKGMYSRLYTNVLNRYRWIESCQATHLAYLDSSLFSMAGSCVPEFNKHMLNVMFGEMLHMSQDLTPHEIQRAKNQLKSSLLMHLESQVVQLEDVGRQVLADNRRIEPSELVAKIDRVSHDDLVRVATELTSHRPTCVAIGEELSDLADAEATLEAYRAGTATTGRKKWYSWK</sequence>
<proteinExistence type="inferred from homology"/>
<dbReference type="Pfam" id="PF05193">
    <property type="entry name" value="Peptidase_M16_C"/>
    <property type="match status" value="1"/>
</dbReference>
<dbReference type="GO" id="GO:0006627">
    <property type="term" value="P:protein processing involved in protein targeting to mitochondrion"/>
    <property type="evidence" value="ECO:0007669"/>
    <property type="project" value="TreeGrafter"/>
</dbReference>
<evidence type="ECO:0000259" key="4">
    <source>
        <dbReference type="Pfam" id="PF05193"/>
    </source>
</evidence>
<dbReference type="Gene3D" id="3.30.830.10">
    <property type="entry name" value="Metalloenzyme, LuxS/M16 peptidase-like"/>
    <property type="match status" value="2"/>
</dbReference>
<comment type="similarity">
    <text evidence="2">Belongs to the peptidase M16 family.</text>
</comment>
<dbReference type="InterPro" id="IPR011249">
    <property type="entry name" value="Metalloenz_LuxS/M16"/>
</dbReference>
<dbReference type="InterPro" id="IPR011765">
    <property type="entry name" value="Pept_M16_N"/>
</dbReference>
<dbReference type="GO" id="GO:0046872">
    <property type="term" value="F:metal ion binding"/>
    <property type="evidence" value="ECO:0007669"/>
    <property type="project" value="InterPro"/>
</dbReference>
<dbReference type="GO" id="GO:0005739">
    <property type="term" value="C:mitochondrion"/>
    <property type="evidence" value="ECO:0007669"/>
    <property type="project" value="TreeGrafter"/>
</dbReference>
<gene>
    <name evidence="5" type="ORF">AMAG_07852</name>
</gene>
<dbReference type="SUPFAM" id="SSF63411">
    <property type="entry name" value="LuxS/MPP-like metallohydrolase"/>
    <property type="match status" value="2"/>
</dbReference>
<reference evidence="6" key="2">
    <citation type="submission" date="2009-11" db="EMBL/GenBank/DDBJ databases">
        <title>The Genome Sequence of Allomyces macrogynus strain ATCC 38327.</title>
        <authorList>
            <consortium name="The Broad Institute Genome Sequencing Platform"/>
            <person name="Russ C."/>
            <person name="Cuomo C."/>
            <person name="Shea T."/>
            <person name="Young S.K."/>
            <person name="Zeng Q."/>
            <person name="Koehrsen M."/>
            <person name="Haas B."/>
            <person name="Borodovsky M."/>
            <person name="Guigo R."/>
            <person name="Alvarado L."/>
            <person name="Berlin A."/>
            <person name="Borenstein D."/>
            <person name="Chen Z."/>
            <person name="Engels R."/>
            <person name="Freedman E."/>
            <person name="Gellesch M."/>
            <person name="Goldberg J."/>
            <person name="Griggs A."/>
            <person name="Gujja S."/>
            <person name="Heiman D."/>
            <person name="Hepburn T."/>
            <person name="Howarth C."/>
            <person name="Jen D."/>
            <person name="Larson L."/>
            <person name="Lewis B."/>
            <person name="Mehta T."/>
            <person name="Park D."/>
            <person name="Pearson M."/>
            <person name="Roberts A."/>
            <person name="Saif S."/>
            <person name="Shenoy N."/>
            <person name="Sisk P."/>
            <person name="Stolte C."/>
            <person name="Sykes S."/>
            <person name="Walk T."/>
            <person name="White J."/>
            <person name="Yandava C."/>
            <person name="Burger G."/>
            <person name="Gray M.W."/>
            <person name="Holland P.W.H."/>
            <person name="King N."/>
            <person name="Lang F.B.F."/>
            <person name="Roger A.J."/>
            <person name="Ruiz-Trillo I."/>
            <person name="Lander E."/>
            <person name="Nusbaum C."/>
        </authorList>
    </citation>
    <scope>NUCLEOTIDE SEQUENCE [LARGE SCALE GENOMIC DNA]</scope>
    <source>
        <strain evidence="6">ATCC 38327</strain>
    </source>
</reference>
<dbReference type="InterPro" id="IPR050361">
    <property type="entry name" value="MPP/UQCRC_Complex"/>
</dbReference>
<feature type="domain" description="Peptidase M16 N-terminal" evidence="3">
    <location>
        <begin position="23"/>
        <end position="169"/>
    </location>
</feature>
<dbReference type="OrthoDB" id="277191at2759"/>
<evidence type="ECO:0000313" key="5">
    <source>
        <dbReference type="EMBL" id="KNE62658.1"/>
    </source>
</evidence>
<reference evidence="5 6" key="1">
    <citation type="submission" date="2009-11" db="EMBL/GenBank/DDBJ databases">
        <title>Annotation of Allomyces macrogynus ATCC 38327.</title>
        <authorList>
            <consortium name="The Broad Institute Genome Sequencing Platform"/>
            <person name="Russ C."/>
            <person name="Cuomo C."/>
            <person name="Burger G."/>
            <person name="Gray M.W."/>
            <person name="Holland P.W.H."/>
            <person name="King N."/>
            <person name="Lang F.B.F."/>
            <person name="Roger A.J."/>
            <person name="Ruiz-Trillo I."/>
            <person name="Young S.K."/>
            <person name="Zeng Q."/>
            <person name="Gargeya S."/>
            <person name="Fitzgerald M."/>
            <person name="Haas B."/>
            <person name="Abouelleil A."/>
            <person name="Alvarado L."/>
            <person name="Arachchi H.M."/>
            <person name="Berlin A."/>
            <person name="Chapman S.B."/>
            <person name="Gearin G."/>
            <person name="Goldberg J."/>
            <person name="Griggs A."/>
            <person name="Gujja S."/>
            <person name="Hansen M."/>
            <person name="Heiman D."/>
            <person name="Howarth C."/>
            <person name="Larimer J."/>
            <person name="Lui A."/>
            <person name="MacDonald P.J.P."/>
            <person name="McCowen C."/>
            <person name="Montmayeur A."/>
            <person name="Murphy C."/>
            <person name="Neiman D."/>
            <person name="Pearson M."/>
            <person name="Priest M."/>
            <person name="Roberts A."/>
            <person name="Saif S."/>
            <person name="Shea T."/>
            <person name="Sisk P."/>
            <person name="Stolte C."/>
            <person name="Sykes S."/>
            <person name="Wortman J."/>
            <person name="Nusbaum C."/>
            <person name="Birren B."/>
        </authorList>
    </citation>
    <scope>NUCLEOTIDE SEQUENCE [LARGE SCALE GENOMIC DNA]</scope>
    <source>
        <strain evidence="5 6">ATCC 38327</strain>
    </source>
</reference>
<dbReference type="OMA" id="LKYHHSP"/>
<name>A0A0L0SJI5_ALLM3</name>
<evidence type="ECO:0000259" key="3">
    <source>
        <dbReference type="Pfam" id="PF00675"/>
    </source>
</evidence>